<comment type="caution">
    <text evidence="2">The sequence shown here is derived from an EMBL/GenBank/DDBJ whole genome shotgun (WGS) entry which is preliminary data.</text>
</comment>
<protein>
    <recommendedName>
        <fullName evidence="4">Transmembrane protein</fullName>
    </recommendedName>
</protein>
<keyword evidence="1" id="KW-1133">Transmembrane helix</keyword>
<keyword evidence="1" id="KW-0472">Membrane</keyword>
<organism evidence="2 3">
    <name type="scientific">Tanacetum coccineum</name>
    <dbReference type="NCBI Taxonomy" id="301880"/>
    <lineage>
        <taxon>Eukaryota</taxon>
        <taxon>Viridiplantae</taxon>
        <taxon>Streptophyta</taxon>
        <taxon>Embryophyta</taxon>
        <taxon>Tracheophyta</taxon>
        <taxon>Spermatophyta</taxon>
        <taxon>Magnoliopsida</taxon>
        <taxon>eudicotyledons</taxon>
        <taxon>Gunneridae</taxon>
        <taxon>Pentapetalae</taxon>
        <taxon>asterids</taxon>
        <taxon>campanulids</taxon>
        <taxon>Asterales</taxon>
        <taxon>Asteraceae</taxon>
        <taxon>Asteroideae</taxon>
        <taxon>Anthemideae</taxon>
        <taxon>Anthemidinae</taxon>
        <taxon>Tanacetum</taxon>
    </lineage>
</organism>
<gene>
    <name evidence="2" type="ORF">Tco_1053519</name>
</gene>
<evidence type="ECO:0008006" key="4">
    <source>
        <dbReference type="Google" id="ProtNLM"/>
    </source>
</evidence>
<feature type="transmembrane region" description="Helical" evidence="1">
    <location>
        <begin position="39"/>
        <end position="65"/>
    </location>
</feature>
<evidence type="ECO:0000256" key="1">
    <source>
        <dbReference type="SAM" id="Phobius"/>
    </source>
</evidence>
<dbReference type="Proteomes" id="UP001151760">
    <property type="component" value="Unassembled WGS sequence"/>
</dbReference>
<reference evidence="2" key="1">
    <citation type="journal article" date="2022" name="Int. J. Mol. Sci.">
        <title>Draft Genome of Tanacetum Coccineum: Genomic Comparison of Closely Related Tanacetum-Family Plants.</title>
        <authorList>
            <person name="Yamashiro T."/>
            <person name="Shiraishi A."/>
            <person name="Nakayama K."/>
            <person name="Satake H."/>
        </authorList>
    </citation>
    <scope>NUCLEOTIDE SEQUENCE</scope>
</reference>
<proteinExistence type="predicted"/>
<evidence type="ECO:0000313" key="3">
    <source>
        <dbReference type="Proteomes" id="UP001151760"/>
    </source>
</evidence>
<sequence>MIRCRSEVEEAVRTDISAYSSKISKSMEMRLGDRRGGGFTISVLKLLIVEVVYGLFVGLFVVVFVEEELDVVSQGTDIRDECKVTQRKDSGWYEGKLCWKGVRVTKASKRAKIGVRGNLLSLHSHSSLFLVTMGKVGDVRRWWVGLVVEAVLGSDGGGEAVLGSDGGGKA</sequence>
<reference evidence="2" key="2">
    <citation type="submission" date="2022-01" db="EMBL/GenBank/DDBJ databases">
        <authorList>
            <person name="Yamashiro T."/>
            <person name="Shiraishi A."/>
            <person name="Satake H."/>
            <person name="Nakayama K."/>
        </authorList>
    </citation>
    <scope>NUCLEOTIDE SEQUENCE</scope>
</reference>
<accession>A0ABQ5GWA3</accession>
<dbReference type="EMBL" id="BQNB010018875">
    <property type="protein sequence ID" value="GJT79177.1"/>
    <property type="molecule type" value="Genomic_DNA"/>
</dbReference>
<evidence type="ECO:0000313" key="2">
    <source>
        <dbReference type="EMBL" id="GJT79177.1"/>
    </source>
</evidence>
<keyword evidence="1" id="KW-0812">Transmembrane</keyword>
<name>A0ABQ5GWA3_9ASTR</name>
<keyword evidence="3" id="KW-1185">Reference proteome</keyword>